<dbReference type="PRINTS" id="PR00503">
    <property type="entry name" value="BROMODOMAIN"/>
</dbReference>
<comment type="caution">
    <text evidence="5">The sequence shown here is derived from an EMBL/GenBank/DDBJ whole genome shotgun (WGS) entry which is preliminary data.</text>
</comment>
<dbReference type="InterPro" id="IPR018359">
    <property type="entry name" value="Bromodomain_CS"/>
</dbReference>
<keyword evidence="6" id="KW-1185">Reference proteome</keyword>
<dbReference type="InterPro" id="IPR001487">
    <property type="entry name" value="Bromodomain"/>
</dbReference>
<feature type="compositionally biased region" description="Basic residues" evidence="3">
    <location>
        <begin position="239"/>
        <end position="254"/>
    </location>
</feature>
<evidence type="ECO:0000259" key="4">
    <source>
        <dbReference type="PROSITE" id="PS50014"/>
    </source>
</evidence>
<dbReference type="Gene3D" id="1.20.920.10">
    <property type="entry name" value="Bromodomain-like"/>
    <property type="match status" value="1"/>
</dbReference>
<protein>
    <recommendedName>
        <fullName evidence="4">Bromo domain-containing protein</fullName>
    </recommendedName>
</protein>
<evidence type="ECO:0000256" key="3">
    <source>
        <dbReference type="SAM" id="MobiDB-lite"/>
    </source>
</evidence>
<evidence type="ECO:0000256" key="2">
    <source>
        <dbReference type="PROSITE-ProRule" id="PRU00035"/>
    </source>
</evidence>
<dbReference type="SMART" id="SM00297">
    <property type="entry name" value="BROMO"/>
    <property type="match status" value="1"/>
</dbReference>
<evidence type="ECO:0000313" key="6">
    <source>
        <dbReference type="Proteomes" id="UP001279734"/>
    </source>
</evidence>
<keyword evidence="1 2" id="KW-0103">Bromodomain</keyword>
<accession>A0AAD3TDT2</accession>
<dbReference type="SUPFAM" id="SSF47370">
    <property type="entry name" value="Bromodomain"/>
    <property type="match status" value="1"/>
</dbReference>
<feature type="compositionally biased region" description="Low complexity" evidence="3">
    <location>
        <begin position="27"/>
        <end position="43"/>
    </location>
</feature>
<dbReference type="Pfam" id="PF00439">
    <property type="entry name" value="Bromodomain"/>
    <property type="match status" value="1"/>
</dbReference>
<proteinExistence type="predicted"/>
<dbReference type="EMBL" id="BSYO01000032">
    <property type="protein sequence ID" value="GMH27368.1"/>
    <property type="molecule type" value="Genomic_DNA"/>
</dbReference>
<reference evidence="5" key="1">
    <citation type="submission" date="2023-05" db="EMBL/GenBank/DDBJ databases">
        <title>Nepenthes gracilis genome sequencing.</title>
        <authorList>
            <person name="Fukushima K."/>
        </authorList>
    </citation>
    <scope>NUCLEOTIDE SEQUENCE</scope>
    <source>
        <strain evidence="5">SING2019-196</strain>
    </source>
</reference>
<dbReference type="PROSITE" id="PS50014">
    <property type="entry name" value="BROMODOMAIN_2"/>
    <property type="match status" value="1"/>
</dbReference>
<dbReference type="InterPro" id="IPR036427">
    <property type="entry name" value="Bromodomain-like_sf"/>
</dbReference>
<dbReference type="InterPro" id="IPR051831">
    <property type="entry name" value="Bromodomain_contain_prot"/>
</dbReference>
<feature type="region of interest" description="Disordered" evidence="3">
    <location>
        <begin position="227"/>
        <end position="260"/>
    </location>
</feature>
<sequence length="604" mass="67237">MGKAPVTTRTKKKGRPSRQELQKRALHQQQQQLTQVTSNLKNLKNPKHLNQSPIPTRRSTRRDAHPGPQPSPAEEFSDGSDDDEERREKKVKLVVRLPFDDQVEKVWKATDSRNGLAVESGPTTPLPDKKLLVFILDRLQKNDTRHAFAEAVDPEELPDYHEVIEKPMDFGTVRKKLNGGLYKNLEQLEADVLLICSNAMRYNAPHTIYYKQARSIQELAKNDFENLKQGGGITEPPPKARRGRPPGRSLKKSLKSSPANCVGPSLCKFHPADRFNRASDGHRNVENCFAFPDSALKGLSVKVGRKQHESDDNRRDTYKQYVLFASGHDPSALTVVGGENRQLIAVGFHSDHCYARSLARFAANLGPLAWKIASRKIESVLPAGVKFGPGWVGETEALSEKLVCPHNSRYDSYMVKLLCTSTSSFANSPLANKSSMPSEMRFPEARGSNYQNEFALLNQAVGGTRPQTPYQIQHNSVVLPRMNRFNGSFELDFPSPGQASLPCQMPCMVNGYNTEPYSLEPRSLVIPATVNISKTESLVTDYWAGISADATEPGFQGKQFWEEVPVQERWIPSSIPSDLNMGLPASGSRIMLGSSPQLDLVLQL</sequence>
<dbReference type="AlphaFoldDB" id="A0AAD3TDT2"/>
<feature type="compositionally biased region" description="Acidic residues" evidence="3">
    <location>
        <begin position="75"/>
        <end position="85"/>
    </location>
</feature>
<dbReference type="CDD" id="cd04369">
    <property type="entry name" value="Bromodomain"/>
    <property type="match status" value="1"/>
</dbReference>
<name>A0AAD3TDT2_NEPGR</name>
<feature type="domain" description="Bromo" evidence="4">
    <location>
        <begin position="140"/>
        <end position="210"/>
    </location>
</feature>
<evidence type="ECO:0000313" key="5">
    <source>
        <dbReference type="EMBL" id="GMH27368.1"/>
    </source>
</evidence>
<organism evidence="5 6">
    <name type="scientific">Nepenthes gracilis</name>
    <name type="common">Slender pitcher plant</name>
    <dbReference type="NCBI Taxonomy" id="150966"/>
    <lineage>
        <taxon>Eukaryota</taxon>
        <taxon>Viridiplantae</taxon>
        <taxon>Streptophyta</taxon>
        <taxon>Embryophyta</taxon>
        <taxon>Tracheophyta</taxon>
        <taxon>Spermatophyta</taxon>
        <taxon>Magnoliopsida</taxon>
        <taxon>eudicotyledons</taxon>
        <taxon>Gunneridae</taxon>
        <taxon>Pentapetalae</taxon>
        <taxon>Caryophyllales</taxon>
        <taxon>Nepenthaceae</taxon>
        <taxon>Nepenthes</taxon>
    </lineage>
</organism>
<dbReference type="Proteomes" id="UP001279734">
    <property type="component" value="Unassembled WGS sequence"/>
</dbReference>
<dbReference type="PANTHER" id="PTHR22881:SF11">
    <property type="entry name" value="BROMODOMAIN-CONTAINING PROTEIN DDB_G0270170-LIKE ISOFORM X1"/>
    <property type="match status" value="1"/>
</dbReference>
<feature type="region of interest" description="Disordered" evidence="3">
    <location>
        <begin position="1"/>
        <end position="89"/>
    </location>
</feature>
<dbReference type="PANTHER" id="PTHR22881">
    <property type="entry name" value="BROMODOMAIN CONTAINING PROTEIN"/>
    <property type="match status" value="1"/>
</dbReference>
<evidence type="ECO:0000256" key="1">
    <source>
        <dbReference type="ARBA" id="ARBA00023117"/>
    </source>
</evidence>
<gene>
    <name evidence="5" type="ORF">Nepgr_029211</name>
</gene>
<dbReference type="PROSITE" id="PS00633">
    <property type="entry name" value="BROMODOMAIN_1"/>
    <property type="match status" value="1"/>
</dbReference>